<dbReference type="SUPFAM" id="SSF52540">
    <property type="entry name" value="P-loop containing nucleoside triphosphate hydrolases"/>
    <property type="match status" value="1"/>
</dbReference>
<accession>A0ABQ3HU37</accession>
<evidence type="ECO:0000313" key="6">
    <source>
        <dbReference type="Proteomes" id="UP000620550"/>
    </source>
</evidence>
<dbReference type="Gene3D" id="3.40.50.300">
    <property type="entry name" value="P-loop containing nucleotide triphosphate hydrolases"/>
    <property type="match status" value="1"/>
</dbReference>
<dbReference type="RefSeq" id="WP_189624811.1">
    <property type="nucleotide sequence ID" value="NZ_BNAF01000001.1"/>
</dbReference>
<keyword evidence="3 5" id="KW-0067">ATP-binding</keyword>
<dbReference type="PANTHER" id="PTHR42734">
    <property type="entry name" value="METAL TRANSPORT SYSTEM ATP-BINDING PROTEIN TM_0124-RELATED"/>
    <property type="match status" value="1"/>
</dbReference>
<gene>
    <name evidence="5" type="ORF">GCM10017764_02800</name>
</gene>
<dbReference type="PROSITE" id="PS50893">
    <property type="entry name" value="ABC_TRANSPORTER_2"/>
    <property type="match status" value="1"/>
</dbReference>
<keyword evidence="1" id="KW-0813">Transport</keyword>
<evidence type="ECO:0000256" key="3">
    <source>
        <dbReference type="ARBA" id="ARBA00022840"/>
    </source>
</evidence>
<dbReference type="Pfam" id="PF00005">
    <property type="entry name" value="ABC_tran"/>
    <property type="match status" value="1"/>
</dbReference>
<evidence type="ECO:0000313" key="5">
    <source>
        <dbReference type="EMBL" id="GHE23312.1"/>
    </source>
</evidence>
<dbReference type="SMART" id="SM00382">
    <property type="entry name" value="AAA"/>
    <property type="match status" value="1"/>
</dbReference>
<proteinExistence type="predicted"/>
<evidence type="ECO:0000256" key="2">
    <source>
        <dbReference type="ARBA" id="ARBA00022741"/>
    </source>
</evidence>
<name>A0ABQ3HU37_9SPHI</name>
<protein>
    <submittedName>
        <fullName evidence="5">ABC transporter ATP-binding protein</fullName>
    </submittedName>
</protein>
<dbReference type="Proteomes" id="UP000620550">
    <property type="component" value="Unassembled WGS sequence"/>
</dbReference>
<dbReference type="GO" id="GO:0005524">
    <property type="term" value="F:ATP binding"/>
    <property type="evidence" value="ECO:0007669"/>
    <property type="project" value="UniProtKB-KW"/>
</dbReference>
<dbReference type="InterPro" id="IPR003593">
    <property type="entry name" value="AAA+_ATPase"/>
</dbReference>
<dbReference type="EMBL" id="BNAF01000001">
    <property type="protein sequence ID" value="GHE23312.1"/>
    <property type="molecule type" value="Genomic_DNA"/>
</dbReference>
<dbReference type="InterPro" id="IPR027417">
    <property type="entry name" value="P-loop_NTPase"/>
</dbReference>
<sequence>MNNAKELYIDSVQFNYYNGPQLLTGAYLECRTGEIVGLLGRNGSGKSTFLKIIFGSLRAQNSYILINGKKVNKAFLTNKIGYLPQDSYLPTHEKVAYLIQLLVQDRYQMQILLLDPLIITIKDRKIYQLSGGELRYLEICLLLYQPTDFLLLDEPFTGLEPIHMERIGNLILSFKNKKGFVISDHNYRHVLEITSSIFLLVNGACRRLRHKRELEFFYVKEGTFDDD</sequence>
<keyword evidence="6" id="KW-1185">Reference proteome</keyword>
<keyword evidence="2" id="KW-0547">Nucleotide-binding</keyword>
<organism evidence="5 6">
    <name type="scientific">Sphingobacterium griseoflavum</name>
    <dbReference type="NCBI Taxonomy" id="1474952"/>
    <lineage>
        <taxon>Bacteria</taxon>
        <taxon>Pseudomonadati</taxon>
        <taxon>Bacteroidota</taxon>
        <taxon>Sphingobacteriia</taxon>
        <taxon>Sphingobacteriales</taxon>
        <taxon>Sphingobacteriaceae</taxon>
        <taxon>Sphingobacterium</taxon>
    </lineage>
</organism>
<comment type="caution">
    <text evidence="5">The sequence shown here is derived from an EMBL/GenBank/DDBJ whole genome shotgun (WGS) entry which is preliminary data.</text>
</comment>
<evidence type="ECO:0000256" key="1">
    <source>
        <dbReference type="ARBA" id="ARBA00022448"/>
    </source>
</evidence>
<dbReference type="InterPro" id="IPR050153">
    <property type="entry name" value="Metal_Ion_Import_ABC"/>
</dbReference>
<reference evidence="6" key="1">
    <citation type="journal article" date="2019" name="Int. J. Syst. Evol. Microbiol.">
        <title>The Global Catalogue of Microorganisms (GCM) 10K type strain sequencing project: providing services to taxonomists for standard genome sequencing and annotation.</title>
        <authorList>
            <consortium name="The Broad Institute Genomics Platform"/>
            <consortium name="The Broad Institute Genome Sequencing Center for Infectious Disease"/>
            <person name="Wu L."/>
            <person name="Ma J."/>
        </authorList>
    </citation>
    <scope>NUCLEOTIDE SEQUENCE [LARGE SCALE GENOMIC DNA]</scope>
    <source>
        <strain evidence="6">CGMCC 1.12966</strain>
    </source>
</reference>
<dbReference type="InterPro" id="IPR003439">
    <property type="entry name" value="ABC_transporter-like_ATP-bd"/>
</dbReference>
<feature type="domain" description="ABC transporter" evidence="4">
    <location>
        <begin position="7"/>
        <end position="227"/>
    </location>
</feature>
<evidence type="ECO:0000259" key="4">
    <source>
        <dbReference type="PROSITE" id="PS50893"/>
    </source>
</evidence>